<feature type="compositionally biased region" description="Basic and acidic residues" evidence="1">
    <location>
        <begin position="641"/>
        <end position="661"/>
    </location>
</feature>
<keyword evidence="3" id="KW-1185">Reference proteome</keyword>
<feature type="compositionally biased region" description="Basic and acidic residues" evidence="1">
    <location>
        <begin position="917"/>
        <end position="927"/>
    </location>
</feature>
<comment type="caution">
    <text evidence="2">The sequence shown here is derived from an EMBL/GenBank/DDBJ whole genome shotgun (WGS) entry which is preliminary data.</text>
</comment>
<gene>
    <name evidence="2" type="ORF">E6O75_ATG02088</name>
</gene>
<evidence type="ECO:0000256" key="1">
    <source>
        <dbReference type="SAM" id="MobiDB-lite"/>
    </source>
</evidence>
<feature type="compositionally biased region" description="Low complexity" evidence="1">
    <location>
        <begin position="68"/>
        <end position="78"/>
    </location>
</feature>
<feature type="compositionally biased region" description="Basic and acidic residues" evidence="1">
    <location>
        <begin position="124"/>
        <end position="134"/>
    </location>
</feature>
<feature type="compositionally biased region" description="Polar residues" evidence="1">
    <location>
        <begin position="766"/>
        <end position="781"/>
    </location>
</feature>
<proteinExistence type="predicted"/>
<dbReference type="EMBL" id="SNSC02000007">
    <property type="protein sequence ID" value="TID22914.1"/>
    <property type="molecule type" value="Genomic_DNA"/>
</dbReference>
<dbReference type="Proteomes" id="UP000298493">
    <property type="component" value="Unassembled WGS sequence"/>
</dbReference>
<feature type="region of interest" description="Disordered" evidence="1">
    <location>
        <begin position="641"/>
        <end position="667"/>
    </location>
</feature>
<feature type="region of interest" description="Disordered" evidence="1">
    <location>
        <begin position="797"/>
        <end position="839"/>
    </location>
</feature>
<feature type="compositionally biased region" description="Basic and acidic residues" evidence="1">
    <location>
        <begin position="211"/>
        <end position="290"/>
    </location>
</feature>
<feature type="compositionally biased region" description="Basic and acidic residues" evidence="1">
    <location>
        <begin position="297"/>
        <end position="317"/>
    </location>
</feature>
<feature type="compositionally biased region" description="Polar residues" evidence="1">
    <location>
        <begin position="731"/>
        <end position="742"/>
    </location>
</feature>
<dbReference type="InterPro" id="IPR011993">
    <property type="entry name" value="PH-like_dom_sf"/>
</dbReference>
<feature type="compositionally biased region" description="Polar residues" evidence="1">
    <location>
        <begin position="797"/>
        <end position="815"/>
    </location>
</feature>
<evidence type="ECO:0000313" key="3">
    <source>
        <dbReference type="Proteomes" id="UP000298493"/>
    </source>
</evidence>
<dbReference type="Gene3D" id="2.30.29.30">
    <property type="entry name" value="Pleckstrin-homology domain (PH domain)/Phosphotyrosine-binding domain (PTB)"/>
    <property type="match status" value="1"/>
</dbReference>
<feature type="region of interest" description="Disordered" evidence="1">
    <location>
        <begin position="49"/>
        <end position="378"/>
    </location>
</feature>
<dbReference type="PANTHER" id="PTHR38700">
    <property type="entry name" value="YALI0E22418P"/>
    <property type="match status" value="1"/>
</dbReference>
<sequence>MSGSSCLPALVPIKLCHGRDQQPRLVACIRIYIATGYDQEVELVTPDGLNPFAPEGRLPSRYKSVRKTISSDSQSAASTPPPAPSMPQAIPENAQSNGVQRSRSRYHRPAPVSQSAQTSMPNRTRAERPRREPIPELPHQAIPQAPTTECKPLTIGHAQKDPPSSSRGEDSGNSSSKTPKRPTTFSSNQEHGRTRHEMAGLTEGESIMAKEQARYDKIKAQQRADWEAKHKAAEVERMRLQREQDERDRIAHEAEEEEQRRRDYIANEQRRVRDEAEAKRRADREDAERGKKLRRLKKEDISRSRPADIRRPTREGYDTISPLETPNTITSPTLSSHAVPKLGGLFKRRHHDSRSPPKSLENIRPRTSHASPPKLPGLLDSVKKGSAPEMPMIRPGGKGIVPLTDAPVSASNHGERRVRIQCGKKFIDLPFTPTTSALQLIRSTATVMSECPDPRTSVMYEDFTKCGVQRPLRMYEPVRNVVNSWDSDTQHSLLIVPSDAGLNNELYKDFAPKERPETQSWWLYYSPRAGKWDKRWVTLREDGQIIMAKNEAGKDANNICHLTDFETYTPTQNWKKRVVRPPKKYCYCVKSQQKSSMFEELTNFIHYFCSNDKQVAGSFFSTIQSWRSWYIYNVMGEGKASKGEQKEVKSGPLKDRSDEPQVARTGNRDSYYALGTFNTLGLDFESFAKETPAERRNPKRRSCSFSGDYNTPLATLGMFPGMPSAQEHSRSQNTRQPSVSQKGKNHPPVAYKDVHDSDQSNHRTKPSWNSQQSGEAAFNPNSLLGHTYEYRQQALQTSDNGNTSGLNRSASQRVNPTMHRRNSIDGGSIRHGPKPKPLVDLTPQYREPPQHFRKGKGFKPEHVPDGGLVDAIPDNIESPIQLPGANEWKARPTTSSGMQRNPTVSGGGHHRSRSVKGRRDNVAEREATFTGLMAKSGPGWGHGDKGRGFPSNTANGPLIDLCDEK</sequence>
<feature type="region of interest" description="Disordered" evidence="1">
    <location>
        <begin position="714"/>
        <end position="781"/>
    </location>
</feature>
<feature type="compositionally biased region" description="Polar residues" evidence="1">
    <location>
        <begin position="892"/>
        <end position="904"/>
    </location>
</feature>
<feature type="region of interest" description="Disordered" evidence="1">
    <location>
        <begin position="890"/>
        <end position="965"/>
    </location>
</feature>
<organism evidence="2 3">
    <name type="scientific">Venturia nashicola</name>
    <dbReference type="NCBI Taxonomy" id="86259"/>
    <lineage>
        <taxon>Eukaryota</taxon>
        <taxon>Fungi</taxon>
        <taxon>Dikarya</taxon>
        <taxon>Ascomycota</taxon>
        <taxon>Pezizomycotina</taxon>
        <taxon>Dothideomycetes</taxon>
        <taxon>Pleosporomycetidae</taxon>
        <taxon>Venturiales</taxon>
        <taxon>Venturiaceae</taxon>
        <taxon>Venturia</taxon>
    </lineage>
</organism>
<feature type="compositionally biased region" description="Polar residues" evidence="1">
    <location>
        <begin position="322"/>
        <end position="336"/>
    </location>
</feature>
<evidence type="ECO:0000313" key="2">
    <source>
        <dbReference type="EMBL" id="TID22914.1"/>
    </source>
</evidence>
<accession>A0A4Z1PLI4</accession>
<name>A0A4Z1PLI4_9PEZI</name>
<dbReference type="AlphaFoldDB" id="A0A4Z1PLI4"/>
<dbReference type="STRING" id="86259.A0A4Z1PLI4"/>
<reference evidence="2 3" key="1">
    <citation type="submission" date="2019-04" db="EMBL/GenBank/DDBJ databases">
        <title>High contiguity whole genome sequence and gene annotation resource for two Venturia nashicola isolates.</title>
        <authorList>
            <person name="Prokchorchik M."/>
            <person name="Won K."/>
            <person name="Lee Y."/>
            <person name="Choi E.D."/>
            <person name="Segonzac C."/>
            <person name="Sohn K.H."/>
        </authorList>
    </citation>
    <scope>NUCLEOTIDE SEQUENCE [LARGE SCALE GENOMIC DNA]</scope>
    <source>
        <strain evidence="2 3">PRI2</strain>
    </source>
</reference>
<dbReference type="PANTHER" id="PTHR38700:SF1">
    <property type="entry name" value="PH DOMAIN-CONTAINING PROTEIN"/>
    <property type="match status" value="1"/>
</dbReference>
<feature type="compositionally biased region" description="Basic and acidic residues" evidence="1">
    <location>
        <begin position="752"/>
        <end position="761"/>
    </location>
</feature>
<protein>
    <submittedName>
        <fullName evidence="2">Uncharacterized protein</fullName>
    </submittedName>
</protein>
<dbReference type="SUPFAM" id="SSF50729">
    <property type="entry name" value="PH domain-like"/>
    <property type="match status" value="1"/>
</dbReference>